<dbReference type="Gene3D" id="2.60.120.330">
    <property type="entry name" value="B-lactam Antibiotic, Isopenicillin N Synthase, Chain"/>
    <property type="match status" value="1"/>
</dbReference>
<evidence type="ECO:0000256" key="10">
    <source>
        <dbReference type="ARBA" id="ARBA00023242"/>
    </source>
</evidence>
<name>A0A1D6QLF0_MAIZE</name>
<keyword evidence="9 12" id="KW-0408">Iron</keyword>
<dbReference type="InterPro" id="IPR050295">
    <property type="entry name" value="Plant_2OG-oxidoreductases"/>
</dbReference>
<evidence type="ECO:0000256" key="5">
    <source>
        <dbReference type="ARBA" id="ARBA00022490"/>
    </source>
</evidence>
<feature type="compositionally biased region" description="Basic and acidic residues" evidence="13">
    <location>
        <begin position="1"/>
        <end position="19"/>
    </location>
</feature>
<evidence type="ECO:0000256" key="3">
    <source>
        <dbReference type="ARBA" id="ARBA00004496"/>
    </source>
</evidence>
<evidence type="ECO:0000256" key="1">
    <source>
        <dbReference type="ARBA" id="ARBA00001961"/>
    </source>
</evidence>
<evidence type="ECO:0000256" key="6">
    <source>
        <dbReference type="ARBA" id="ARBA00022723"/>
    </source>
</evidence>
<dbReference type="EMBL" id="CM000780">
    <property type="protein sequence ID" value="AQK58524.1"/>
    <property type="molecule type" value="Genomic_DNA"/>
</dbReference>
<dbReference type="InParanoid" id="A0A1D6QLF0"/>
<dbReference type="Pfam" id="PF14226">
    <property type="entry name" value="DIOX_N"/>
    <property type="match status" value="1"/>
</dbReference>
<comment type="function">
    <text evidence="11">Involved in the regulation of shoot development and salicylic acid (SA) homeostasis.</text>
</comment>
<dbReference type="PANTHER" id="PTHR47991">
    <property type="entry name" value="OXOGLUTARATE/IRON-DEPENDENT DIOXYGENASE"/>
    <property type="match status" value="1"/>
</dbReference>
<evidence type="ECO:0000256" key="13">
    <source>
        <dbReference type="SAM" id="MobiDB-lite"/>
    </source>
</evidence>
<keyword evidence="10" id="KW-0539">Nucleus</keyword>
<dbReference type="GO" id="GO:0051213">
    <property type="term" value="F:dioxygenase activity"/>
    <property type="evidence" value="ECO:0007669"/>
    <property type="project" value="UniProtKB-KW"/>
</dbReference>
<evidence type="ECO:0000256" key="7">
    <source>
        <dbReference type="ARBA" id="ARBA00022964"/>
    </source>
</evidence>
<reference evidence="14" key="1">
    <citation type="submission" date="2015-12" db="EMBL/GenBank/DDBJ databases">
        <title>Update maize B73 reference genome by single molecule sequencing technologies.</title>
        <authorList>
            <consortium name="Maize Genome Sequencing Project"/>
            <person name="Ware D."/>
        </authorList>
    </citation>
    <scope>NUCLEOTIDE SEQUENCE</scope>
    <source>
        <tissue evidence="14">Seedling</tissue>
    </source>
</reference>
<dbReference type="SUPFAM" id="SSF51197">
    <property type="entry name" value="Clavaminate synthase-like"/>
    <property type="match status" value="2"/>
</dbReference>
<dbReference type="GO" id="GO:0046872">
    <property type="term" value="F:metal ion binding"/>
    <property type="evidence" value="ECO:0007669"/>
    <property type="project" value="UniProtKB-KW"/>
</dbReference>
<keyword evidence="8 12" id="KW-0560">Oxidoreductase</keyword>
<feature type="region of interest" description="Disordered" evidence="13">
    <location>
        <begin position="1"/>
        <end position="40"/>
    </location>
</feature>
<dbReference type="OMA" id="ARYAMAN"/>
<dbReference type="AlphaFoldDB" id="A0A1D6QLF0"/>
<dbReference type="GO" id="GO:0005634">
    <property type="term" value="C:nucleus"/>
    <property type="evidence" value="ECO:0007669"/>
    <property type="project" value="UniProtKB-SubCell"/>
</dbReference>
<comment type="similarity">
    <text evidence="4 12">Belongs to the iron/ascorbate-dependent oxidoreductase family.</text>
</comment>
<comment type="cofactor">
    <cofactor evidence="1">
        <name>L-ascorbate</name>
        <dbReference type="ChEBI" id="CHEBI:38290"/>
    </cofactor>
</comment>
<dbReference type="SMR" id="A0A1D6QLF0"/>
<feature type="compositionally biased region" description="Basic and acidic residues" evidence="13">
    <location>
        <begin position="30"/>
        <end position="40"/>
    </location>
</feature>
<evidence type="ECO:0000256" key="8">
    <source>
        <dbReference type="ARBA" id="ARBA00023002"/>
    </source>
</evidence>
<gene>
    <name evidence="14" type="ORF">ZEAMMB73_Zm00001d052999</name>
</gene>
<dbReference type="InterPro" id="IPR005123">
    <property type="entry name" value="Oxoglu/Fe-dep_dioxygenase_dom"/>
</dbReference>
<keyword evidence="7" id="KW-0223">Dioxygenase</keyword>
<dbReference type="GO" id="GO:0005737">
    <property type="term" value="C:cytoplasm"/>
    <property type="evidence" value="ECO:0007669"/>
    <property type="project" value="UniProtKB-SubCell"/>
</dbReference>
<evidence type="ECO:0000256" key="2">
    <source>
        <dbReference type="ARBA" id="ARBA00004123"/>
    </source>
</evidence>
<keyword evidence="6 12" id="KW-0479">Metal-binding</keyword>
<evidence type="ECO:0000256" key="11">
    <source>
        <dbReference type="ARBA" id="ARBA00059922"/>
    </source>
</evidence>
<sequence>MAAIAEDRQPQHGVNREAATKAVHTQLQMERSDEGDSRSQEEGSYCYCLVKSVSHLSRNNRGFTTLPERYVLPPSDRPDDDGLGRVKLPVVDLARLRDPAYRASELDTLDAACRSSGFFQASTLHAQACHLLGRVCIHTDRPKIKAHACICMYVRVQVVNHGVAPELVEGLLDVARRFFELPLVGRARYMSPDVRAPVRYGTSFNQAKDAVLFWRDFLKLACQPLHAVVASWPDEPADLSWIVYSRACREVAARYAMANQQLFMQLMGAALEALGIPCHRSQGLLRELEAGYSQIMLNCYPACPQPDLTLGLPPHSDYCLFTLLLQDQVKGLQVLRRGHWFTVDAAPGSIIANVGDHLEIYSNGLYKSMLHRVRVNSTQTRISVASFHSVPAERVIGPAAELVDEANPRRYMDTDYATFLNFLASAEGKHKTFLQSRKLPMLS</sequence>
<dbReference type="PROSITE" id="PS51471">
    <property type="entry name" value="FE2OG_OXY"/>
    <property type="match status" value="1"/>
</dbReference>
<comment type="subcellular location">
    <subcellularLocation>
        <location evidence="3">Cytoplasm</location>
    </subcellularLocation>
    <subcellularLocation>
        <location evidence="2">Nucleus</location>
    </subcellularLocation>
</comment>
<dbReference type="ExpressionAtlas" id="A0A1D6QLF0">
    <property type="expression patterns" value="baseline"/>
</dbReference>
<protein>
    <submittedName>
        <fullName evidence="14">2-oxoglutarate (2OG) and Fe(II)-dependent oxygenase superfamily protein</fullName>
    </submittedName>
</protein>
<keyword evidence="5" id="KW-0963">Cytoplasm</keyword>
<accession>A0A1D6QLF0</accession>
<proteinExistence type="inferred from homology"/>
<dbReference type="FunFam" id="2.60.120.330:FF:000015">
    <property type="entry name" value="Protein DMR6-LIKE OXYGENASE 1"/>
    <property type="match status" value="1"/>
</dbReference>
<evidence type="ECO:0000313" key="14">
    <source>
        <dbReference type="EMBL" id="AQK58524.1"/>
    </source>
</evidence>
<evidence type="ECO:0000256" key="4">
    <source>
        <dbReference type="ARBA" id="ARBA00008056"/>
    </source>
</evidence>
<dbReference type="InterPro" id="IPR027443">
    <property type="entry name" value="IPNS-like_sf"/>
</dbReference>
<organism evidence="14">
    <name type="scientific">Zea mays</name>
    <name type="common">Maize</name>
    <dbReference type="NCBI Taxonomy" id="4577"/>
    <lineage>
        <taxon>Eukaryota</taxon>
        <taxon>Viridiplantae</taxon>
        <taxon>Streptophyta</taxon>
        <taxon>Embryophyta</taxon>
        <taxon>Tracheophyta</taxon>
        <taxon>Spermatophyta</taxon>
        <taxon>Magnoliopsida</taxon>
        <taxon>Liliopsida</taxon>
        <taxon>Poales</taxon>
        <taxon>Poaceae</taxon>
        <taxon>PACMAD clade</taxon>
        <taxon>Panicoideae</taxon>
        <taxon>Andropogonodae</taxon>
        <taxon>Andropogoneae</taxon>
        <taxon>Tripsacinae</taxon>
        <taxon>Zea</taxon>
    </lineage>
</organism>
<evidence type="ECO:0000256" key="9">
    <source>
        <dbReference type="ARBA" id="ARBA00023004"/>
    </source>
</evidence>
<evidence type="ECO:0000256" key="12">
    <source>
        <dbReference type="RuleBase" id="RU003682"/>
    </source>
</evidence>
<dbReference type="InterPro" id="IPR026992">
    <property type="entry name" value="DIOX_N"/>
</dbReference>
<dbReference type="Pfam" id="PF03171">
    <property type="entry name" value="2OG-FeII_Oxy"/>
    <property type="match status" value="1"/>
</dbReference>
<dbReference type="InterPro" id="IPR044861">
    <property type="entry name" value="IPNS-like_FE2OG_OXY"/>
</dbReference>
<dbReference type="STRING" id="4577.A0A1D6QLF0"/>